<dbReference type="CDD" id="cd00207">
    <property type="entry name" value="fer2"/>
    <property type="match status" value="1"/>
</dbReference>
<keyword evidence="3" id="KW-1185">Reference proteome</keyword>
<dbReference type="EMBL" id="CP017269">
    <property type="protein sequence ID" value="AOT73188.1"/>
    <property type="molecule type" value="Genomic_DNA"/>
</dbReference>
<dbReference type="InterPro" id="IPR042259">
    <property type="entry name" value="Raco-like_middle_sf"/>
</dbReference>
<dbReference type="InterPro" id="IPR052911">
    <property type="entry name" value="Corrinoid_activation_enz"/>
</dbReference>
<gene>
    <name evidence="2" type="ORF">Gferi_17600</name>
</gene>
<dbReference type="InterPro" id="IPR043129">
    <property type="entry name" value="ATPase_NBD"/>
</dbReference>
<dbReference type="Pfam" id="PF17651">
    <property type="entry name" value="Raco_middle"/>
    <property type="match status" value="1"/>
</dbReference>
<dbReference type="KEGG" id="gfe:Gferi_17600"/>
<evidence type="ECO:0000313" key="3">
    <source>
        <dbReference type="Proteomes" id="UP000095743"/>
    </source>
</evidence>
<dbReference type="InterPro" id="IPR041414">
    <property type="entry name" value="Raco-like_middle"/>
</dbReference>
<evidence type="ECO:0000259" key="1">
    <source>
        <dbReference type="PROSITE" id="PS51085"/>
    </source>
</evidence>
<dbReference type="PANTHER" id="PTHR42895:SF2">
    <property type="entry name" value="IRON-SULFUR CLUSTER PROTEIN"/>
    <property type="match status" value="1"/>
</dbReference>
<dbReference type="AlphaFoldDB" id="A0A1D8GQP2"/>
<dbReference type="Gene3D" id="3.10.20.30">
    <property type="match status" value="1"/>
</dbReference>
<dbReference type="SUPFAM" id="SSF53067">
    <property type="entry name" value="Actin-like ATPase domain"/>
    <property type="match status" value="1"/>
</dbReference>
<dbReference type="PANTHER" id="PTHR42895">
    <property type="entry name" value="IRON-SULFUR CLUSTER-BINDING PROTEIN-RELATED"/>
    <property type="match status" value="1"/>
</dbReference>
<dbReference type="Pfam" id="PF00111">
    <property type="entry name" value="Fer2"/>
    <property type="match status" value="1"/>
</dbReference>
<dbReference type="InterPro" id="IPR027980">
    <property type="entry name" value="RACo_C"/>
</dbReference>
<dbReference type="InterPro" id="IPR001041">
    <property type="entry name" value="2Fe-2S_ferredoxin-type"/>
</dbReference>
<dbReference type="Pfam" id="PF14574">
    <property type="entry name" value="RACo_C_ter"/>
    <property type="match status" value="1"/>
</dbReference>
<dbReference type="InterPro" id="IPR036010">
    <property type="entry name" value="2Fe-2S_ferredoxin-like_sf"/>
</dbReference>
<dbReference type="PROSITE" id="PS51085">
    <property type="entry name" value="2FE2S_FER_2"/>
    <property type="match status" value="1"/>
</dbReference>
<dbReference type="Gene3D" id="3.30.420.480">
    <property type="entry name" value="Domain of unknown function (DUF4445)"/>
    <property type="match status" value="1"/>
</dbReference>
<proteinExistence type="predicted"/>
<reference evidence="2 3" key="1">
    <citation type="submission" date="2016-09" db="EMBL/GenBank/DDBJ databases">
        <title>Genomic analysis reveals versatility of anaerobic energy metabolism of Geosporobacter ferrireducens IRF9 of phylum Firmicutes.</title>
        <authorList>
            <person name="Kim S.-J."/>
        </authorList>
    </citation>
    <scope>NUCLEOTIDE SEQUENCE [LARGE SCALE GENOMIC DNA]</scope>
    <source>
        <strain evidence="2 3">IRF9</strain>
    </source>
</reference>
<dbReference type="SUPFAM" id="SSF54292">
    <property type="entry name" value="2Fe-2S ferredoxin-like"/>
    <property type="match status" value="1"/>
</dbReference>
<evidence type="ECO:0000313" key="2">
    <source>
        <dbReference type="EMBL" id="AOT73188.1"/>
    </source>
</evidence>
<name>A0A1D8GQP2_9FIRM</name>
<dbReference type="InterPro" id="IPR012675">
    <property type="entry name" value="Beta-grasp_dom_sf"/>
</dbReference>
<feature type="domain" description="2Fe-2S ferredoxin-type" evidence="1">
    <location>
        <begin position="16"/>
        <end position="111"/>
    </location>
</feature>
<dbReference type="GO" id="GO:0051536">
    <property type="term" value="F:iron-sulfur cluster binding"/>
    <property type="evidence" value="ECO:0007669"/>
    <property type="project" value="InterPro"/>
</dbReference>
<organism evidence="2 3">
    <name type="scientific">Geosporobacter ferrireducens</name>
    <dbReference type="NCBI Taxonomy" id="1424294"/>
    <lineage>
        <taxon>Bacteria</taxon>
        <taxon>Bacillati</taxon>
        <taxon>Bacillota</taxon>
        <taxon>Clostridia</taxon>
        <taxon>Peptostreptococcales</taxon>
        <taxon>Thermotaleaceae</taxon>
        <taxon>Geosporobacter</taxon>
    </lineage>
</organism>
<protein>
    <recommendedName>
        <fullName evidence="1">2Fe-2S ferredoxin-type domain-containing protein</fullName>
    </recommendedName>
</protein>
<accession>A0A1D8GQP2</accession>
<dbReference type="STRING" id="1424294.Gferi_17600"/>
<sequence length="618" mass="68144">MDCSKTACKFREAEKLYIQIVQDENEYSIEIDKGENLLRGMQRHDIFVKAPCGGTGVCGKCKVQIKEGNIPAAAEDQLYFSQDELEKGYRLACQAYPTENCSVFIEAANEDQFRIVSDYSGKPMEKNSWIQSFRIAIVPSDFQKNKSLVTLFNEKLGGDYTYSKRSLMKLVHLMDQKQSIPNTVRDGHKTVIECILEEQCIIDIFIDEEATAYGIAIDIGTTTIAMQMIELISGEVLGNHSLLNRQRGYGEDVISRIQYSNEGNLDKLSKCIQEDILKGIYDLCQTTSVNLERIVKIAIVGNTTMLHLLLGLSCTSLAVHPFQSITTALHEFHFSEIFGQLSLECKVIILPGVSTYVGADIIAGMLYCGFHEEKETTLLIDIGTNGEMAIGNKDKILSLSTAAGPALEGGNIQYGTGSIRGAISRVEIDKDKLSYRTIGDLPPIGICGSGVIDIVASCCKNGIIDETGRFSECYEDGVVEVARTVEDQAIVFTQKDVREVQLAKSALRSGIEILMQRMEIVPEEIERVYIAGGFGGGVNIDSAITIGLIPKELKDKIVSVGNSALGGAAAYLINRKNRDRIEEILKKTSYIELSTDMHFQDLFVNNMFFYGVGNGEST</sequence>
<dbReference type="Proteomes" id="UP000095743">
    <property type="component" value="Chromosome"/>
</dbReference>